<dbReference type="Proteomes" id="UP000286287">
    <property type="component" value="Unassembled WGS sequence"/>
</dbReference>
<comment type="caution">
    <text evidence="2">The sequence shown here is derived from an EMBL/GenBank/DDBJ whole genome shotgun (WGS) entry which is preliminary data.</text>
</comment>
<protein>
    <submittedName>
        <fullName evidence="2">Uncharacterized protein</fullName>
    </submittedName>
</protein>
<proteinExistence type="predicted"/>
<organism evidence="2 3">
    <name type="scientific">Deinococcus cavernae</name>
    <dbReference type="NCBI Taxonomy" id="2320857"/>
    <lineage>
        <taxon>Bacteria</taxon>
        <taxon>Thermotogati</taxon>
        <taxon>Deinococcota</taxon>
        <taxon>Deinococci</taxon>
        <taxon>Deinococcales</taxon>
        <taxon>Deinococcaceae</taxon>
        <taxon>Deinococcus</taxon>
    </lineage>
</organism>
<gene>
    <name evidence="2" type="ORF">D3875_12050</name>
</gene>
<name>A0A418VC42_9DEIO</name>
<feature type="compositionally biased region" description="Basic and acidic residues" evidence="1">
    <location>
        <begin position="136"/>
        <end position="145"/>
    </location>
</feature>
<evidence type="ECO:0000313" key="2">
    <source>
        <dbReference type="EMBL" id="RJF73705.1"/>
    </source>
</evidence>
<keyword evidence="3" id="KW-1185">Reference proteome</keyword>
<evidence type="ECO:0000256" key="1">
    <source>
        <dbReference type="SAM" id="MobiDB-lite"/>
    </source>
</evidence>
<feature type="region of interest" description="Disordered" evidence="1">
    <location>
        <begin position="170"/>
        <end position="214"/>
    </location>
</feature>
<dbReference type="OrthoDB" id="59236at2"/>
<reference evidence="2 3" key="1">
    <citation type="submission" date="2018-09" db="EMBL/GenBank/DDBJ databases">
        <authorList>
            <person name="Zhu H."/>
        </authorList>
    </citation>
    <scope>NUCLEOTIDE SEQUENCE [LARGE SCALE GENOMIC DNA]</scope>
    <source>
        <strain evidence="2 3">K2S05-167</strain>
    </source>
</reference>
<feature type="compositionally biased region" description="Low complexity" evidence="1">
    <location>
        <begin position="170"/>
        <end position="188"/>
    </location>
</feature>
<sequence>MRYIITRSCLQDGSMRLLKYNEGHFPESGPAQFVDEKGTEHTVHIDRERMRVTGLRAFYHGLNLGVNDVMLIAPAAPGRYQVDVIVKPHPVTTAPRPLPTPAPETRRVVISSTPHVREVRLQQAPAAPAPAAPARAAEKNVAPDKPVEQAADHLREVAALFKTPALTAAEPRQAPVAQPQPQVARTQASSQASPLQPTAAPAREKTVPSAPRRAEDQVAEFARLTGYTLEYPATGLMRLRADLGTQYGYSVLLAADPLAMTQPAWEEAKDEARLLMTQEAERPEGLTRLTREALSVLIDHAHLAPLSPIDLRGYWRAGSIDLESAASITELVSAHLAQRGTFTFVLLSLAQQGANSIVSVPRLAERLGSGVNTAELTTILETLSRPPFLALTPLPAGQYLLRTDVDHLLSDLSEYAHGVRRRTVPQVQIDAAPVQPVKVYA</sequence>
<dbReference type="AlphaFoldDB" id="A0A418VC42"/>
<accession>A0A418VC42</accession>
<evidence type="ECO:0000313" key="3">
    <source>
        <dbReference type="Proteomes" id="UP000286287"/>
    </source>
</evidence>
<feature type="region of interest" description="Disordered" evidence="1">
    <location>
        <begin position="124"/>
        <end position="145"/>
    </location>
</feature>
<dbReference type="EMBL" id="QYUJ01000014">
    <property type="protein sequence ID" value="RJF73705.1"/>
    <property type="molecule type" value="Genomic_DNA"/>
</dbReference>
<feature type="compositionally biased region" description="Basic and acidic residues" evidence="1">
    <location>
        <begin position="202"/>
        <end position="214"/>
    </location>
</feature>